<evidence type="ECO:0000256" key="8">
    <source>
        <dbReference type="ARBA" id="ARBA00022833"/>
    </source>
</evidence>
<comment type="catalytic activity">
    <reaction evidence="1 11">
        <text>S-ubiquitinyl-[E2 ubiquitin-conjugating enzyme]-L-cysteine + [acceptor protein]-L-lysine = [E2 ubiquitin-conjugating enzyme]-L-cysteine + N(6)-ubiquitinyl-[acceptor protein]-L-lysine.</text>
        <dbReference type="EC" id="2.3.2.27"/>
    </reaction>
</comment>
<evidence type="ECO:0000313" key="14">
    <source>
        <dbReference type="EMBL" id="URE06264.1"/>
    </source>
</evidence>
<evidence type="ECO:0000256" key="6">
    <source>
        <dbReference type="ARBA" id="ARBA00022771"/>
    </source>
</evidence>
<evidence type="ECO:0000313" key="15">
    <source>
        <dbReference type="Proteomes" id="UP001055439"/>
    </source>
</evidence>
<dbReference type="PROSITE" id="PS00518">
    <property type="entry name" value="ZF_RING_1"/>
    <property type="match status" value="1"/>
</dbReference>
<dbReference type="OrthoDB" id="6270329at2759"/>
<accession>A0A9E7G685</accession>
<dbReference type="GO" id="GO:0005789">
    <property type="term" value="C:endoplasmic reticulum membrane"/>
    <property type="evidence" value="ECO:0007669"/>
    <property type="project" value="UniProtKB-SubCell"/>
</dbReference>
<feature type="region of interest" description="Disordered" evidence="12">
    <location>
        <begin position="483"/>
        <end position="505"/>
    </location>
</feature>
<dbReference type="GO" id="GO:0006511">
    <property type="term" value="P:ubiquitin-dependent protein catabolic process"/>
    <property type="evidence" value="ECO:0007669"/>
    <property type="project" value="UniProtKB-UniRule"/>
</dbReference>
<dbReference type="InterPro" id="IPR045103">
    <property type="entry name" value="RNF5/RNF185-like"/>
</dbReference>
<evidence type="ECO:0000259" key="13">
    <source>
        <dbReference type="PROSITE" id="PS50089"/>
    </source>
</evidence>
<comment type="pathway">
    <text evidence="3 11">Protein modification; protein ubiquitination.</text>
</comment>
<feature type="region of interest" description="Disordered" evidence="12">
    <location>
        <begin position="1"/>
        <end position="69"/>
    </location>
</feature>
<keyword evidence="9" id="KW-0472">Membrane</keyword>
<dbReference type="GO" id="GO:0008270">
    <property type="term" value="F:zinc ion binding"/>
    <property type="evidence" value="ECO:0007669"/>
    <property type="project" value="UniProtKB-KW"/>
</dbReference>
<dbReference type="SUPFAM" id="SSF57850">
    <property type="entry name" value="RING/U-box"/>
    <property type="match status" value="1"/>
</dbReference>
<evidence type="ECO:0000256" key="1">
    <source>
        <dbReference type="ARBA" id="ARBA00000900"/>
    </source>
</evidence>
<keyword evidence="11" id="KW-0256">Endoplasmic reticulum</keyword>
<dbReference type="CDD" id="cd16534">
    <property type="entry name" value="RING-HC_RNF5-like"/>
    <property type="match status" value="1"/>
</dbReference>
<dbReference type="InterPro" id="IPR018957">
    <property type="entry name" value="Znf_C3HC4_RING-type"/>
</dbReference>
<evidence type="ECO:0000256" key="4">
    <source>
        <dbReference type="ARBA" id="ARBA00022679"/>
    </source>
</evidence>
<dbReference type="PANTHER" id="PTHR12313">
    <property type="entry name" value="E3 UBIQUITIN-PROTEIN LIGASE RNF5-RELATED"/>
    <property type="match status" value="1"/>
</dbReference>
<dbReference type="SMART" id="SM00184">
    <property type="entry name" value="RING"/>
    <property type="match status" value="1"/>
</dbReference>
<dbReference type="Pfam" id="PF00097">
    <property type="entry name" value="zf-C3HC4"/>
    <property type="match status" value="1"/>
</dbReference>
<dbReference type="EC" id="2.3.2.27" evidence="11"/>
<dbReference type="FunFam" id="3.30.40.10:FF:000365">
    <property type="entry name" value="Zinc finger family protein"/>
    <property type="match status" value="1"/>
</dbReference>
<evidence type="ECO:0000256" key="11">
    <source>
        <dbReference type="RuleBase" id="RU369090"/>
    </source>
</evidence>
<dbReference type="InterPro" id="IPR013083">
    <property type="entry name" value="Znf_RING/FYVE/PHD"/>
</dbReference>
<keyword evidence="7 11" id="KW-0833">Ubl conjugation pathway</keyword>
<dbReference type="Gene3D" id="3.30.40.10">
    <property type="entry name" value="Zinc/RING finger domain, C3HC4 (zinc finger)"/>
    <property type="match status" value="1"/>
</dbReference>
<evidence type="ECO:0000256" key="2">
    <source>
        <dbReference type="ARBA" id="ARBA00004308"/>
    </source>
</evidence>
<keyword evidence="6 10" id="KW-0863">Zinc-finger</keyword>
<keyword evidence="15" id="KW-1185">Reference proteome</keyword>
<protein>
    <recommendedName>
        <fullName evidence="11">E3 ubiquitin-protein ligase RMA</fullName>
        <ecNumber evidence="11">2.3.2.27</ecNumber>
    </recommendedName>
    <alternativeName>
        <fullName evidence="11">Protein RING membrane-anchor</fullName>
    </alternativeName>
    <alternativeName>
        <fullName evidence="11">RING-type E3 ubiquitin transferase RMA</fullName>
    </alternativeName>
</protein>
<sequence length="574" mass="62566">MDLNLHLGLPRSPPPRRLDLGSDLSLSSLPPRPSPSTAAEDGRAPIPLSWAVEPSESHPPYSPSHAEYTPELPAVLPSDRVYTPEYASYFAPIPPVVGDPEGTDAAYSPIRVEHLPALQEPGEAYLPPIARGSANHQDHGAATFSFYPSITAQTSESLCPEDGPSSRTVPSCYPDLCFSRLMQSSNRWPNRRFRSSLPHAGERLSFGSSLLPNPEQRVPDIVSSQRPSECNDKHKLIAENKAMEASEEEREDKSKSAANFECNICFDMAAEPVVTSCGHLFCWPCLYQWLHIHSDHKECPVCKGEVTEPKIVPIYGRGSSQTSVEKKNGEDAESAVKIPPRPHGNRFESFRQQVWSVSRRLDEGIAASWRRILDQQIRTGNRYGAFADPSQQDIYDNVHGRALIRLRMRRLSREVNPESGSITGELGLPVNNVPTPITSNIDSIFQDGARHQFSMYDVGRDRSAAITANFGRVVGQFASSGNGYGASTSSVDPPNSTPFVSGPRAESALAADQASASSTMADIQGDVASSDALAEPYNAGSSWFNMRRGRSSTSGSFDADGGVLDSSSTRRRLN</sequence>
<keyword evidence="8 11" id="KW-0862">Zinc</keyword>
<reference evidence="14" key="1">
    <citation type="submission" date="2022-05" db="EMBL/GenBank/DDBJ databases">
        <title>The Musa troglodytarum L. genome provides insights into the mechanism of non-climacteric behaviour and enrichment of carotenoids.</title>
        <authorList>
            <person name="Wang J."/>
        </authorList>
    </citation>
    <scope>NUCLEOTIDE SEQUENCE</scope>
    <source>
        <tissue evidence="14">Leaf</tissue>
    </source>
</reference>
<evidence type="ECO:0000256" key="9">
    <source>
        <dbReference type="ARBA" id="ARBA00023136"/>
    </source>
</evidence>
<evidence type="ECO:0000256" key="5">
    <source>
        <dbReference type="ARBA" id="ARBA00022723"/>
    </source>
</evidence>
<gene>
    <name evidence="14" type="ORF">MUK42_20598</name>
</gene>
<evidence type="ECO:0000256" key="7">
    <source>
        <dbReference type="ARBA" id="ARBA00022786"/>
    </source>
</evidence>
<dbReference type="InterPro" id="IPR017907">
    <property type="entry name" value="Znf_RING_CS"/>
</dbReference>
<evidence type="ECO:0000256" key="12">
    <source>
        <dbReference type="SAM" id="MobiDB-lite"/>
    </source>
</evidence>
<feature type="region of interest" description="Disordered" evidence="12">
    <location>
        <begin position="319"/>
        <end position="343"/>
    </location>
</feature>
<feature type="region of interest" description="Disordered" evidence="12">
    <location>
        <begin position="542"/>
        <end position="574"/>
    </location>
</feature>
<proteinExistence type="predicted"/>
<evidence type="ECO:0000256" key="3">
    <source>
        <dbReference type="ARBA" id="ARBA00004906"/>
    </source>
</evidence>
<dbReference type="AlphaFoldDB" id="A0A9E7G685"/>
<keyword evidence="4 11" id="KW-0808">Transferase</keyword>
<comment type="domain">
    <text evidence="11">The RING-type zinc finger domain is responsible for E3 ligase activity.</text>
</comment>
<name>A0A9E7G685_9LILI</name>
<dbReference type="Proteomes" id="UP001055439">
    <property type="component" value="Chromosome 5"/>
</dbReference>
<dbReference type="InterPro" id="IPR001841">
    <property type="entry name" value="Znf_RING"/>
</dbReference>
<feature type="domain" description="RING-type" evidence="13">
    <location>
        <begin position="262"/>
        <end position="303"/>
    </location>
</feature>
<dbReference type="GO" id="GO:0061630">
    <property type="term" value="F:ubiquitin protein ligase activity"/>
    <property type="evidence" value="ECO:0007669"/>
    <property type="project" value="UniProtKB-UniRule"/>
</dbReference>
<feature type="compositionally biased region" description="Polar residues" evidence="12">
    <location>
        <begin position="483"/>
        <end position="499"/>
    </location>
</feature>
<keyword evidence="5 11" id="KW-0479">Metal-binding</keyword>
<evidence type="ECO:0000256" key="10">
    <source>
        <dbReference type="PROSITE-ProRule" id="PRU00175"/>
    </source>
</evidence>
<comment type="subcellular location">
    <subcellularLocation>
        <location evidence="2">Endomembrane system</location>
    </subcellularLocation>
    <subcellularLocation>
        <location evidence="11">Endoplasmic reticulum membrane</location>
        <topology evidence="11">Single-pass type IV membrane protein</topology>
    </subcellularLocation>
</comment>
<comment type="function">
    <text evidence="11">E3 ubiquitin-protein ligase.</text>
</comment>
<dbReference type="PROSITE" id="PS50089">
    <property type="entry name" value="ZF_RING_2"/>
    <property type="match status" value="1"/>
</dbReference>
<organism evidence="14 15">
    <name type="scientific">Musa troglodytarum</name>
    <name type="common">fe'i banana</name>
    <dbReference type="NCBI Taxonomy" id="320322"/>
    <lineage>
        <taxon>Eukaryota</taxon>
        <taxon>Viridiplantae</taxon>
        <taxon>Streptophyta</taxon>
        <taxon>Embryophyta</taxon>
        <taxon>Tracheophyta</taxon>
        <taxon>Spermatophyta</taxon>
        <taxon>Magnoliopsida</taxon>
        <taxon>Liliopsida</taxon>
        <taxon>Zingiberales</taxon>
        <taxon>Musaceae</taxon>
        <taxon>Musa</taxon>
    </lineage>
</organism>
<dbReference type="EMBL" id="CP097507">
    <property type="protein sequence ID" value="URE06264.1"/>
    <property type="molecule type" value="Genomic_DNA"/>
</dbReference>